<accession>A0AAV4XDE5</accession>
<dbReference type="Proteomes" id="UP001054945">
    <property type="component" value="Unassembled WGS sequence"/>
</dbReference>
<proteinExistence type="predicted"/>
<evidence type="ECO:0000313" key="2">
    <source>
        <dbReference type="Proteomes" id="UP001054945"/>
    </source>
</evidence>
<comment type="caution">
    <text evidence="1">The sequence shown here is derived from an EMBL/GenBank/DDBJ whole genome shotgun (WGS) entry which is preliminary data.</text>
</comment>
<evidence type="ECO:0000313" key="1">
    <source>
        <dbReference type="EMBL" id="GIY92657.1"/>
    </source>
</evidence>
<gene>
    <name evidence="1" type="ORF">CEXT_399091</name>
</gene>
<sequence length="94" mass="11048">MLKSGNVKPFKDPLPNRQQNHATKLLWGSFSNTIYENVPENPPVEQWNIIPRRKQNREYFLRLPEYTLKGEEIKINNNDAGKELCNFESSVTWS</sequence>
<protein>
    <recommendedName>
        <fullName evidence="3">Protein TIC 214</fullName>
    </recommendedName>
</protein>
<organism evidence="1 2">
    <name type="scientific">Caerostris extrusa</name>
    <name type="common">Bark spider</name>
    <name type="synonym">Caerostris bankana</name>
    <dbReference type="NCBI Taxonomy" id="172846"/>
    <lineage>
        <taxon>Eukaryota</taxon>
        <taxon>Metazoa</taxon>
        <taxon>Ecdysozoa</taxon>
        <taxon>Arthropoda</taxon>
        <taxon>Chelicerata</taxon>
        <taxon>Arachnida</taxon>
        <taxon>Araneae</taxon>
        <taxon>Araneomorphae</taxon>
        <taxon>Entelegynae</taxon>
        <taxon>Araneoidea</taxon>
        <taxon>Araneidae</taxon>
        <taxon>Caerostris</taxon>
    </lineage>
</organism>
<evidence type="ECO:0008006" key="3">
    <source>
        <dbReference type="Google" id="ProtNLM"/>
    </source>
</evidence>
<name>A0AAV4XDE5_CAEEX</name>
<reference evidence="1 2" key="1">
    <citation type="submission" date="2021-06" db="EMBL/GenBank/DDBJ databases">
        <title>Caerostris extrusa draft genome.</title>
        <authorList>
            <person name="Kono N."/>
            <person name="Arakawa K."/>
        </authorList>
    </citation>
    <scope>NUCLEOTIDE SEQUENCE [LARGE SCALE GENOMIC DNA]</scope>
</reference>
<dbReference type="AlphaFoldDB" id="A0AAV4XDE5"/>
<keyword evidence="2" id="KW-1185">Reference proteome</keyword>
<dbReference type="EMBL" id="BPLR01017571">
    <property type="protein sequence ID" value="GIY92657.1"/>
    <property type="molecule type" value="Genomic_DNA"/>
</dbReference>